<dbReference type="AlphaFoldDB" id="A0A219B3Z7"/>
<evidence type="ECO:0000256" key="1">
    <source>
        <dbReference type="SAM" id="Phobius"/>
    </source>
</evidence>
<organism evidence="3 4">
    <name type="scientific">Pacificimonas flava</name>
    <dbReference type="NCBI Taxonomy" id="1234595"/>
    <lineage>
        <taxon>Bacteria</taxon>
        <taxon>Pseudomonadati</taxon>
        <taxon>Pseudomonadota</taxon>
        <taxon>Alphaproteobacteria</taxon>
        <taxon>Sphingomonadales</taxon>
        <taxon>Sphingosinicellaceae</taxon>
        <taxon>Pacificimonas</taxon>
    </lineage>
</organism>
<evidence type="ECO:0000313" key="3">
    <source>
        <dbReference type="EMBL" id="OWV32853.1"/>
    </source>
</evidence>
<gene>
    <name evidence="3" type="ORF">B5C34_04895</name>
</gene>
<dbReference type="EMBL" id="NFZT01000001">
    <property type="protein sequence ID" value="OWV32853.1"/>
    <property type="molecule type" value="Genomic_DNA"/>
</dbReference>
<keyword evidence="4" id="KW-1185">Reference proteome</keyword>
<reference evidence="4" key="1">
    <citation type="submission" date="2017-05" db="EMBL/GenBank/DDBJ databases">
        <authorList>
            <person name="Lin X."/>
        </authorList>
    </citation>
    <scope>NUCLEOTIDE SEQUENCE [LARGE SCALE GENOMIC DNA]</scope>
    <source>
        <strain evidence="4">JLT2012</strain>
    </source>
</reference>
<comment type="caution">
    <text evidence="3">The sequence shown here is derived from an EMBL/GenBank/DDBJ whole genome shotgun (WGS) entry which is preliminary data.</text>
</comment>
<keyword evidence="1" id="KW-0472">Membrane</keyword>
<accession>A0A219B3Z7</accession>
<feature type="domain" description="DUF1206" evidence="2">
    <location>
        <begin position="183"/>
        <end position="249"/>
    </location>
</feature>
<dbReference type="OrthoDB" id="5702018at2"/>
<feature type="transmembrane region" description="Helical" evidence="1">
    <location>
        <begin position="140"/>
        <end position="157"/>
    </location>
</feature>
<feature type="transmembrane region" description="Helical" evidence="1">
    <location>
        <begin position="185"/>
        <end position="204"/>
    </location>
</feature>
<evidence type="ECO:0000313" key="4">
    <source>
        <dbReference type="Proteomes" id="UP000198462"/>
    </source>
</evidence>
<keyword evidence="1" id="KW-0812">Transmembrane</keyword>
<dbReference type="InterPro" id="IPR009597">
    <property type="entry name" value="DUF1206"/>
</dbReference>
<feature type="transmembrane region" description="Helical" evidence="1">
    <location>
        <begin position="91"/>
        <end position="112"/>
    </location>
</feature>
<feature type="transmembrane region" description="Helical" evidence="1">
    <location>
        <begin position="50"/>
        <end position="71"/>
    </location>
</feature>
<dbReference type="Proteomes" id="UP000198462">
    <property type="component" value="Unassembled WGS sequence"/>
</dbReference>
<proteinExistence type="predicted"/>
<dbReference type="Pfam" id="PF06724">
    <property type="entry name" value="DUF1206"/>
    <property type="match status" value="3"/>
</dbReference>
<feature type="domain" description="DUF1206" evidence="2">
    <location>
        <begin position="91"/>
        <end position="162"/>
    </location>
</feature>
<feature type="domain" description="DUF1206" evidence="2">
    <location>
        <begin position="13"/>
        <end position="74"/>
    </location>
</feature>
<sequence length="262" mass="27133">MERITRLQTFARIGFLARGVVYILLGYFALTALGSQGTTDVLGAIKDAPLGNVLLALVGIGLLGYGVYRLYGAMIGIDAPGTGAKAAGKRIGHAASGVAHLFLGFIALRGVFSSSSPGGSGGSGTGEAAGFVTDFPGGEILLWIIGLGFLLAAVAQAKKAITAKFMYRLDPDVPGFAEPVGRAGFAARAVVFVVIGWTIVQAMLNGNPEAVGGIGQALNTLQGTGWLFTVVAVGLLLFGVFSLIMARYRTIRDDDIIARLKR</sequence>
<name>A0A219B3Z7_9SPHN</name>
<feature type="transmembrane region" description="Helical" evidence="1">
    <location>
        <begin position="224"/>
        <end position="246"/>
    </location>
</feature>
<evidence type="ECO:0000259" key="2">
    <source>
        <dbReference type="Pfam" id="PF06724"/>
    </source>
</evidence>
<protein>
    <recommendedName>
        <fullName evidence="2">DUF1206 domain-containing protein</fullName>
    </recommendedName>
</protein>
<feature type="transmembrane region" description="Helical" evidence="1">
    <location>
        <begin position="12"/>
        <end position="30"/>
    </location>
</feature>
<dbReference type="RefSeq" id="WP_088711643.1">
    <property type="nucleotide sequence ID" value="NZ_NFZT01000001.1"/>
</dbReference>
<keyword evidence="1" id="KW-1133">Transmembrane helix</keyword>